<evidence type="ECO:0000256" key="1">
    <source>
        <dbReference type="SAM" id="MobiDB-lite"/>
    </source>
</evidence>
<accession>A0A0H5R236</accession>
<reference evidence="2" key="1">
    <citation type="submission" date="2015-04" db="EMBL/GenBank/DDBJ databases">
        <title>The genome sequence of the plant pathogenic Rhizarian Plasmodiophora brassicae reveals insights in its biotrophic life cycle and the origin of chitin synthesis.</title>
        <authorList>
            <person name="Schwelm A."/>
            <person name="Fogelqvist J."/>
            <person name="Knaust A."/>
            <person name="Julke S."/>
            <person name="Lilja T."/>
            <person name="Dhandapani V."/>
            <person name="Bonilla-Rosso G."/>
            <person name="Karlsson M."/>
            <person name="Shevchenko A."/>
            <person name="Choi S.R."/>
            <person name="Kim H.G."/>
            <person name="Park J.Y."/>
            <person name="Lim Y.P."/>
            <person name="Ludwig-Muller J."/>
            <person name="Dixelius C."/>
        </authorList>
    </citation>
    <scope>NUCLEOTIDE SEQUENCE</scope>
    <source>
        <tissue evidence="2">Potato root galls</tissue>
    </source>
</reference>
<feature type="region of interest" description="Disordered" evidence="1">
    <location>
        <begin position="1"/>
        <end position="27"/>
    </location>
</feature>
<dbReference type="AlphaFoldDB" id="A0A0H5R236"/>
<dbReference type="EMBL" id="HACM01001457">
    <property type="protein sequence ID" value="CRZ01899.1"/>
    <property type="molecule type" value="Transcribed_RNA"/>
</dbReference>
<protein>
    <submittedName>
        <fullName evidence="2">Uncharacterized protein</fullName>
    </submittedName>
</protein>
<proteinExistence type="predicted"/>
<sequence>MSFGPQEYPKNPNNFSTHHRPSADESRSVLERILPRKISFANMGNSYASDTELRSNIHGQQRRVKCIDYKVHIQLAIPTRTLKTRRTYRLRDHFPLFARLYHIHYHIQFSARSSSHDDASEIVETEFPQMFKHGSGVAEAY</sequence>
<name>A0A0H5R236_9EUKA</name>
<evidence type="ECO:0000313" key="2">
    <source>
        <dbReference type="EMBL" id="CRZ01899.1"/>
    </source>
</evidence>
<organism evidence="2">
    <name type="scientific">Spongospora subterranea</name>
    <dbReference type="NCBI Taxonomy" id="70186"/>
    <lineage>
        <taxon>Eukaryota</taxon>
        <taxon>Sar</taxon>
        <taxon>Rhizaria</taxon>
        <taxon>Endomyxa</taxon>
        <taxon>Phytomyxea</taxon>
        <taxon>Plasmodiophorida</taxon>
        <taxon>Plasmodiophoridae</taxon>
        <taxon>Spongospora</taxon>
    </lineage>
</organism>